<dbReference type="PANTHER" id="PTHR28037">
    <property type="entry name" value="ALCOHOL O-ACETYLTRANSFERASE 1-RELATED"/>
    <property type="match status" value="1"/>
</dbReference>
<evidence type="ECO:0000256" key="1">
    <source>
        <dbReference type="SAM" id="MobiDB-lite"/>
    </source>
</evidence>
<feature type="region of interest" description="Disordered" evidence="1">
    <location>
        <begin position="415"/>
        <end position="461"/>
    </location>
</feature>
<dbReference type="GO" id="GO:0008080">
    <property type="term" value="F:N-acetyltransferase activity"/>
    <property type="evidence" value="ECO:0007669"/>
    <property type="project" value="TreeGrafter"/>
</dbReference>
<dbReference type="HOGENOM" id="CLU_024469_0_1_1"/>
<sequence>MSSQTEVIRPCGNMEKYSTARHSLGLYRCVAVTGRYALPSGVSTLDQAQSILQDAVAQVIAEQPFMQVGIVDEDKQTASFVRVPQINLSNHIQWFGPSRPGSGSGSGSSPDSSAGASGPDATLCKHLSHQHDQLWPEVDQRPPWKISVLPTQTSPGKPVAEIEVIYFFHHAISDGTSGSIFHKRLLHALDNPSTIQHLQTTILTLPTPPTLPLPQENLVNSHISWPYFLRELWSAFGPAWLKPKPAAKPWTGEAVHLDTPFHTNVRIVTLEARTVAGLLSASRAKGLTLTPLIHALVAASLTRHSPAETAPSFEPSSAISMRRFVQDASLDIDNTMCVLVTSTNHPISTTLTTALREPASLGQNLENAIWAVAASIKGDLQTRLTSLPNDDITAMLRYVSDFHDFFRKKDGKARGNSWEVSNLGAMNGSTTTNNNNKDNTSDNRGGSNNHSQGEDKNNGQGWKLNRAVFSQSAGTVAQAFCVNVAGIAGGATTITVTWNEAITETEVVEALVGDLEVWTRKLAEGGELVSNW</sequence>
<evidence type="ECO:0008006" key="4">
    <source>
        <dbReference type="Google" id="ProtNLM"/>
    </source>
</evidence>
<dbReference type="SUPFAM" id="SSF52777">
    <property type="entry name" value="CoA-dependent acyltransferases"/>
    <property type="match status" value="1"/>
</dbReference>
<feature type="compositionally biased region" description="Low complexity" evidence="1">
    <location>
        <begin position="96"/>
        <end position="121"/>
    </location>
</feature>
<dbReference type="Proteomes" id="UP000020467">
    <property type="component" value="Unassembled WGS sequence"/>
</dbReference>
<gene>
    <name evidence="2" type="ORF">CFIO01_06151</name>
</gene>
<reference evidence="2 3" key="1">
    <citation type="submission" date="2014-02" db="EMBL/GenBank/DDBJ databases">
        <title>The genome sequence of Colletotrichum fioriniae PJ7.</title>
        <authorList>
            <person name="Baroncelli R."/>
            <person name="Thon M.R."/>
        </authorList>
    </citation>
    <scope>NUCLEOTIDE SEQUENCE [LARGE SCALE GENOMIC DNA]</scope>
    <source>
        <strain evidence="2 3">PJ7</strain>
    </source>
</reference>
<keyword evidence="3" id="KW-1185">Reference proteome</keyword>
<evidence type="ECO:0000313" key="2">
    <source>
        <dbReference type="EMBL" id="EXF75193.1"/>
    </source>
</evidence>
<dbReference type="InterPro" id="IPR010828">
    <property type="entry name" value="Atf2/Sli1-like"/>
</dbReference>
<dbReference type="KEGG" id="cfj:CFIO01_06151"/>
<feature type="compositionally biased region" description="Low complexity" evidence="1">
    <location>
        <begin position="427"/>
        <end position="438"/>
    </location>
</feature>
<dbReference type="eggNOG" id="ENOG502RC91">
    <property type="taxonomic scope" value="Eukaryota"/>
</dbReference>
<protein>
    <recommendedName>
        <fullName evidence="4">Alcohol acetyltransferase</fullName>
    </recommendedName>
</protein>
<dbReference type="PANTHER" id="PTHR28037:SF1">
    <property type="entry name" value="ALCOHOL O-ACETYLTRANSFERASE 1-RELATED"/>
    <property type="match status" value="1"/>
</dbReference>
<proteinExistence type="predicted"/>
<evidence type="ECO:0000313" key="3">
    <source>
        <dbReference type="Proteomes" id="UP000020467"/>
    </source>
</evidence>
<comment type="caution">
    <text evidence="2">The sequence shown here is derived from an EMBL/GenBank/DDBJ whole genome shotgun (WGS) entry which is preliminary data.</text>
</comment>
<name>A0A010RSB2_9PEZI</name>
<dbReference type="Pfam" id="PF07247">
    <property type="entry name" value="AATase"/>
    <property type="match status" value="1"/>
</dbReference>
<dbReference type="OrthoDB" id="2150604at2759"/>
<dbReference type="AlphaFoldDB" id="A0A010RSB2"/>
<dbReference type="InterPro" id="IPR052058">
    <property type="entry name" value="Alcohol_O-acetyltransferase"/>
</dbReference>
<accession>A0A010RSB2</accession>
<organism evidence="2 3">
    <name type="scientific">Colletotrichum fioriniae PJ7</name>
    <dbReference type="NCBI Taxonomy" id="1445577"/>
    <lineage>
        <taxon>Eukaryota</taxon>
        <taxon>Fungi</taxon>
        <taxon>Dikarya</taxon>
        <taxon>Ascomycota</taxon>
        <taxon>Pezizomycotina</taxon>
        <taxon>Sordariomycetes</taxon>
        <taxon>Hypocreomycetidae</taxon>
        <taxon>Glomerellales</taxon>
        <taxon>Glomerellaceae</taxon>
        <taxon>Colletotrichum</taxon>
        <taxon>Colletotrichum acutatum species complex</taxon>
    </lineage>
</organism>
<feature type="region of interest" description="Disordered" evidence="1">
    <location>
        <begin position="93"/>
        <end position="123"/>
    </location>
</feature>
<dbReference type="EMBL" id="JARH01000924">
    <property type="protein sequence ID" value="EXF75193.1"/>
    <property type="molecule type" value="Genomic_DNA"/>
</dbReference>